<feature type="domain" description="Acyl-CoA oxidase/dehydrogenase middle" evidence="7">
    <location>
        <begin position="131"/>
        <end position="227"/>
    </location>
</feature>
<dbReference type="EMBL" id="BNCH01000007">
    <property type="protein sequence ID" value="GHF05349.1"/>
    <property type="molecule type" value="Genomic_DNA"/>
</dbReference>
<dbReference type="Pfam" id="PF02770">
    <property type="entry name" value="Acyl-CoA_dh_M"/>
    <property type="match status" value="1"/>
</dbReference>
<keyword evidence="10" id="KW-1185">Reference proteome</keyword>
<protein>
    <submittedName>
        <fullName evidence="9">Acyl-CoA dehydrogenase</fullName>
    </submittedName>
</protein>
<dbReference type="PANTHER" id="PTHR43884:SF12">
    <property type="entry name" value="ISOVALERYL-COA DEHYDROGENASE, MITOCHONDRIAL-RELATED"/>
    <property type="match status" value="1"/>
</dbReference>
<evidence type="ECO:0000313" key="10">
    <source>
        <dbReference type="Proteomes" id="UP000609802"/>
    </source>
</evidence>
<dbReference type="InterPro" id="IPR009075">
    <property type="entry name" value="AcylCo_DH/oxidase_C"/>
</dbReference>
<dbReference type="SUPFAM" id="SSF47203">
    <property type="entry name" value="Acyl-CoA dehydrogenase C-terminal domain-like"/>
    <property type="match status" value="1"/>
</dbReference>
<name>A0ABQ3J9B3_9RHOB</name>
<feature type="domain" description="Acyl-CoA dehydrogenase/oxidase N-terminal" evidence="8">
    <location>
        <begin position="17"/>
        <end position="127"/>
    </location>
</feature>
<accession>A0ABQ3J9B3</accession>
<dbReference type="InterPro" id="IPR046373">
    <property type="entry name" value="Acyl-CoA_Oxase/DH_mid-dom_sf"/>
</dbReference>
<evidence type="ECO:0000313" key="9">
    <source>
        <dbReference type="EMBL" id="GHF05349.1"/>
    </source>
</evidence>
<comment type="similarity">
    <text evidence="2 5">Belongs to the acyl-CoA dehydrogenase family.</text>
</comment>
<dbReference type="Gene3D" id="1.10.540.10">
    <property type="entry name" value="Acyl-CoA dehydrogenase/oxidase, N-terminal domain"/>
    <property type="match status" value="1"/>
</dbReference>
<dbReference type="Gene3D" id="1.20.140.10">
    <property type="entry name" value="Butyryl-CoA Dehydrogenase, subunit A, domain 3"/>
    <property type="match status" value="1"/>
</dbReference>
<feature type="domain" description="Acyl-CoA dehydrogenase/oxidase C-terminal" evidence="6">
    <location>
        <begin position="240"/>
        <end position="388"/>
    </location>
</feature>
<dbReference type="Pfam" id="PF02771">
    <property type="entry name" value="Acyl-CoA_dh_N"/>
    <property type="match status" value="1"/>
</dbReference>
<dbReference type="SUPFAM" id="SSF56645">
    <property type="entry name" value="Acyl-CoA dehydrogenase NM domain-like"/>
    <property type="match status" value="1"/>
</dbReference>
<dbReference type="InterPro" id="IPR037069">
    <property type="entry name" value="AcylCoA_DH/ox_N_sf"/>
</dbReference>
<dbReference type="InterPro" id="IPR006091">
    <property type="entry name" value="Acyl-CoA_Oxase/DH_mid-dom"/>
</dbReference>
<dbReference type="Gene3D" id="2.40.110.10">
    <property type="entry name" value="Butyryl-CoA Dehydrogenase, subunit A, domain 2"/>
    <property type="match status" value="1"/>
</dbReference>
<keyword evidence="4 5" id="KW-0274">FAD</keyword>
<dbReference type="InterPro" id="IPR013786">
    <property type="entry name" value="AcylCoA_DH/ox_N"/>
</dbReference>
<dbReference type="PROSITE" id="PS00073">
    <property type="entry name" value="ACYL_COA_DH_2"/>
    <property type="match status" value="1"/>
</dbReference>
<evidence type="ECO:0000256" key="3">
    <source>
        <dbReference type="ARBA" id="ARBA00022630"/>
    </source>
</evidence>
<reference evidence="10" key="1">
    <citation type="journal article" date="2019" name="Int. J. Syst. Evol. Microbiol.">
        <title>The Global Catalogue of Microorganisms (GCM) 10K type strain sequencing project: providing services to taxonomists for standard genome sequencing and annotation.</title>
        <authorList>
            <consortium name="The Broad Institute Genomics Platform"/>
            <consortium name="The Broad Institute Genome Sequencing Center for Infectious Disease"/>
            <person name="Wu L."/>
            <person name="Ma J."/>
        </authorList>
    </citation>
    <scope>NUCLEOTIDE SEQUENCE [LARGE SCALE GENOMIC DNA]</scope>
    <source>
        <strain evidence="10">KCTC 42443</strain>
    </source>
</reference>
<dbReference type="InterPro" id="IPR009100">
    <property type="entry name" value="AcylCoA_DH/oxidase_NM_dom_sf"/>
</dbReference>
<dbReference type="InterPro" id="IPR006089">
    <property type="entry name" value="Acyl-CoA_DH_CS"/>
</dbReference>
<evidence type="ECO:0000256" key="5">
    <source>
        <dbReference type="RuleBase" id="RU362125"/>
    </source>
</evidence>
<keyword evidence="3 5" id="KW-0285">Flavoprotein</keyword>
<comment type="caution">
    <text evidence="9">The sequence shown here is derived from an EMBL/GenBank/DDBJ whole genome shotgun (WGS) entry which is preliminary data.</text>
</comment>
<organism evidence="9 10">
    <name type="scientific">Aliiroseovarius zhejiangensis</name>
    <dbReference type="NCBI Taxonomy" id="1632025"/>
    <lineage>
        <taxon>Bacteria</taxon>
        <taxon>Pseudomonadati</taxon>
        <taxon>Pseudomonadota</taxon>
        <taxon>Alphaproteobacteria</taxon>
        <taxon>Rhodobacterales</taxon>
        <taxon>Paracoccaceae</taxon>
        <taxon>Aliiroseovarius</taxon>
    </lineage>
</organism>
<keyword evidence="5" id="KW-0560">Oxidoreductase</keyword>
<gene>
    <name evidence="9" type="ORF">GCM10016455_28280</name>
</gene>
<dbReference type="Proteomes" id="UP000609802">
    <property type="component" value="Unassembled WGS sequence"/>
</dbReference>
<comment type="cofactor">
    <cofactor evidence="1 5">
        <name>FAD</name>
        <dbReference type="ChEBI" id="CHEBI:57692"/>
    </cofactor>
</comment>
<dbReference type="Pfam" id="PF00441">
    <property type="entry name" value="Acyl-CoA_dh_1"/>
    <property type="match status" value="1"/>
</dbReference>
<dbReference type="PANTHER" id="PTHR43884">
    <property type="entry name" value="ACYL-COA DEHYDROGENASE"/>
    <property type="match status" value="1"/>
</dbReference>
<evidence type="ECO:0000259" key="6">
    <source>
        <dbReference type="Pfam" id="PF00441"/>
    </source>
</evidence>
<sequence>MMEPFMSLFTPSAAWVSDEHRMFADMTNRFFADELTPNIERWVEQGIVDRDFWRTAGQAGIMGGAIPEEYDGAGGDMGFESIVIYEQTRTGDCGWGYGIQSIVVHYITAYGTEEQKARWLPGLASGEIVGAIAMTEPGTGSDLQAVRTRADKDGNQYKINGSKIFITNGQAADLIITVCKTDPDAGAKGVSLIVVEPDQCEGFKRGQNLKKLGMKANDTSELFYEDVKVPQTNLLGAEEGQGFYQLMKQLPWERLLIAIQALGAIDFALEQTIAYTQERKAFGQRVMDFQNTRFKLAECKTKAEVLRSFVNDGIARLIDGTLDAPTASMAKYWGSEVQNEVMHECLQLFGGYGYMMEYPIARLYADARVQMIYGGTNEIMKELIARSIDD</sequence>
<dbReference type="InterPro" id="IPR036250">
    <property type="entry name" value="AcylCo_DH-like_C"/>
</dbReference>
<proteinExistence type="inferred from homology"/>
<evidence type="ECO:0000256" key="4">
    <source>
        <dbReference type="ARBA" id="ARBA00022827"/>
    </source>
</evidence>
<evidence type="ECO:0000256" key="1">
    <source>
        <dbReference type="ARBA" id="ARBA00001974"/>
    </source>
</evidence>
<evidence type="ECO:0000256" key="2">
    <source>
        <dbReference type="ARBA" id="ARBA00009347"/>
    </source>
</evidence>
<evidence type="ECO:0000259" key="7">
    <source>
        <dbReference type="Pfam" id="PF02770"/>
    </source>
</evidence>
<evidence type="ECO:0000259" key="8">
    <source>
        <dbReference type="Pfam" id="PF02771"/>
    </source>
</evidence>